<gene>
    <name evidence="5" type="ORF">HHL10_27215</name>
</gene>
<reference evidence="5 6" key="1">
    <citation type="submission" date="2020-04" db="EMBL/GenBank/DDBJ databases">
        <title>Azohydromonas sp. isolated from soil.</title>
        <authorList>
            <person name="Dahal R.H."/>
        </authorList>
    </citation>
    <scope>NUCLEOTIDE SEQUENCE [LARGE SCALE GENOMIC DNA]</scope>
    <source>
        <strain evidence="5 6">G-1-1-14</strain>
    </source>
</reference>
<dbReference type="Pfam" id="PF12833">
    <property type="entry name" value="HTH_18"/>
    <property type="match status" value="1"/>
</dbReference>
<dbReference type="RefSeq" id="WP_169163561.1">
    <property type="nucleotide sequence ID" value="NZ_JABBFW010000037.1"/>
</dbReference>
<evidence type="ECO:0000313" key="5">
    <source>
        <dbReference type="EMBL" id="NML18664.1"/>
    </source>
</evidence>
<dbReference type="PANTHER" id="PTHR46796">
    <property type="entry name" value="HTH-TYPE TRANSCRIPTIONAL ACTIVATOR RHAS-RELATED"/>
    <property type="match status" value="1"/>
</dbReference>
<keyword evidence="1" id="KW-0805">Transcription regulation</keyword>
<name>A0A848FH54_9BURK</name>
<evidence type="ECO:0000256" key="1">
    <source>
        <dbReference type="ARBA" id="ARBA00023015"/>
    </source>
</evidence>
<keyword evidence="2" id="KW-0238">DNA-binding</keyword>
<keyword evidence="6" id="KW-1185">Reference proteome</keyword>
<proteinExistence type="predicted"/>
<evidence type="ECO:0000256" key="3">
    <source>
        <dbReference type="ARBA" id="ARBA00023163"/>
    </source>
</evidence>
<dbReference type="InterPro" id="IPR018060">
    <property type="entry name" value="HTH_AraC"/>
</dbReference>
<dbReference type="SMART" id="SM00342">
    <property type="entry name" value="HTH_ARAC"/>
    <property type="match status" value="1"/>
</dbReference>
<comment type="caution">
    <text evidence="5">The sequence shown here is derived from an EMBL/GenBank/DDBJ whole genome shotgun (WGS) entry which is preliminary data.</text>
</comment>
<organism evidence="5 6">
    <name type="scientific">Azohydromonas caseinilytica</name>
    <dbReference type="NCBI Taxonomy" id="2728836"/>
    <lineage>
        <taxon>Bacteria</taxon>
        <taxon>Pseudomonadati</taxon>
        <taxon>Pseudomonadota</taxon>
        <taxon>Betaproteobacteria</taxon>
        <taxon>Burkholderiales</taxon>
        <taxon>Sphaerotilaceae</taxon>
        <taxon>Azohydromonas</taxon>
    </lineage>
</organism>
<dbReference type="GO" id="GO:0003700">
    <property type="term" value="F:DNA-binding transcription factor activity"/>
    <property type="evidence" value="ECO:0007669"/>
    <property type="project" value="InterPro"/>
</dbReference>
<dbReference type="AlphaFoldDB" id="A0A848FH54"/>
<feature type="domain" description="HTH araC/xylS-type" evidence="4">
    <location>
        <begin position="176"/>
        <end position="251"/>
    </location>
</feature>
<accession>A0A848FH54</accession>
<dbReference type="Proteomes" id="UP000574067">
    <property type="component" value="Unassembled WGS sequence"/>
</dbReference>
<evidence type="ECO:0000256" key="2">
    <source>
        <dbReference type="ARBA" id="ARBA00023125"/>
    </source>
</evidence>
<dbReference type="PROSITE" id="PS01124">
    <property type="entry name" value="HTH_ARAC_FAMILY_2"/>
    <property type="match status" value="1"/>
</dbReference>
<evidence type="ECO:0000313" key="6">
    <source>
        <dbReference type="Proteomes" id="UP000574067"/>
    </source>
</evidence>
<dbReference type="EMBL" id="JABBFW010000037">
    <property type="protein sequence ID" value="NML18664.1"/>
    <property type="molecule type" value="Genomic_DNA"/>
</dbReference>
<sequence>MLQVIPPPDDLRPWVEGVVTVRTHAGLACSRFPALPHAMLTLRLCGQVGSARSPEGPLPPATFHTLSTGPALFRHHGAVHALGLLVRAEASACLLGASTGVLIDQVLPWAEVAGEAEAARLLEQALPATSQALALDALLGSFRRVLHRAVHSAEAERVSLLCAAVASHGAGASGPLHLGPRQLERRFKAALGLSPKAFHGLVRMHRTLGQALAGGPAGAVLALEAGYYDQSHFARDLRRMAGVPLRTLLADAHAQSPWWPLASGRALRSAGPALIPAAAQGRLPA</sequence>
<dbReference type="InterPro" id="IPR050204">
    <property type="entry name" value="AraC_XylS_family_regulators"/>
</dbReference>
<dbReference type="Gene3D" id="1.10.10.60">
    <property type="entry name" value="Homeodomain-like"/>
    <property type="match status" value="1"/>
</dbReference>
<protein>
    <submittedName>
        <fullName evidence="5">AraC family transcriptional regulator</fullName>
    </submittedName>
</protein>
<evidence type="ECO:0000259" key="4">
    <source>
        <dbReference type="PROSITE" id="PS01124"/>
    </source>
</evidence>
<dbReference type="PANTHER" id="PTHR46796:SF15">
    <property type="entry name" value="BLL1074 PROTEIN"/>
    <property type="match status" value="1"/>
</dbReference>
<keyword evidence="3" id="KW-0804">Transcription</keyword>
<dbReference type="GO" id="GO:0043565">
    <property type="term" value="F:sequence-specific DNA binding"/>
    <property type="evidence" value="ECO:0007669"/>
    <property type="project" value="InterPro"/>
</dbReference>